<reference evidence="1 2" key="1">
    <citation type="journal article" date="2020" name="Mol. Biol. Evol.">
        <title>Distinct Expression and Methylation Patterns for Genes with Different Fates following a Single Whole-Genome Duplication in Flowering Plants.</title>
        <authorList>
            <person name="Shi T."/>
            <person name="Rahmani R.S."/>
            <person name="Gugger P.F."/>
            <person name="Wang M."/>
            <person name="Li H."/>
            <person name="Zhang Y."/>
            <person name="Li Z."/>
            <person name="Wang Q."/>
            <person name="Van de Peer Y."/>
            <person name="Marchal K."/>
            <person name="Chen J."/>
        </authorList>
    </citation>
    <scope>NUCLEOTIDE SEQUENCE [LARGE SCALE GENOMIC DNA]</scope>
    <source>
        <tissue evidence="1">Leaf</tissue>
    </source>
</reference>
<dbReference type="Proteomes" id="UP000607653">
    <property type="component" value="Unassembled WGS sequence"/>
</dbReference>
<accession>A0A822Y9F4</accession>
<name>A0A822Y9F4_NELNU</name>
<organism evidence="1 2">
    <name type="scientific">Nelumbo nucifera</name>
    <name type="common">Sacred lotus</name>
    <dbReference type="NCBI Taxonomy" id="4432"/>
    <lineage>
        <taxon>Eukaryota</taxon>
        <taxon>Viridiplantae</taxon>
        <taxon>Streptophyta</taxon>
        <taxon>Embryophyta</taxon>
        <taxon>Tracheophyta</taxon>
        <taxon>Spermatophyta</taxon>
        <taxon>Magnoliopsida</taxon>
        <taxon>Proteales</taxon>
        <taxon>Nelumbonaceae</taxon>
        <taxon>Nelumbo</taxon>
    </lineage>
</organism>
<gene>
    <name evidence="1" type="ORF">HUJ06_029659</name>
</gene>
<dbReference type="AlphaFoldDB" id="A0A822Y9F4"/>
<sequence>MMAMTMMRSSLQAAFRSSGHNKWSFASSAHHGDAYETEKMGTQGWTLFCIDTFPTIFSCKTKQ</sequence>
<evidence type="ECO:0000313" key="1">
    <source>
        <dbReference type="EMBL" id="DAD28191.1"/>
    </source>
</evidence>
<keyword evidence="2" id="KW-1185">Reference proteome</keyword>
<comment type="caution">
    <text evidence="1">The sequence shown here is derived from an EMBL/GenBank/DDBJ whole genome shotgun (WGS) entry which is preliminary data.</text>
</comment>
<proteinExistence type="predicted"/>
<evidence type="ECO:0000313" key="2">
    <source>
        <dbReference type="Proteomes" id="UP000607653"/>
    </source>
</evidence>
<dbReference type="EMBL" id="DUZY01000002">
    <property type="protein sequence ID" value="DAD28191.1"/>
    <property type="molecule type" value="Genomic_DNA"/>
</dbReference>
<protein>
    <submittedName>
        <fullName evidence="1">Uncharacterized protein</fullName>
    </submittedName>
</protein>